<comment type="caution">
    <text evidence="1">The sequence shown here is derived from an EMBL/GenBank/DDBJ whole genome shotgun (WGS) entry which is preliminary data.</text>
</comment>
<name>A0ABU0TJC2_9FLAO</name>
<sequence length="355" mass="41256">MKKLAYIELDTHAEIAQNFADVMQGSTEFTIDYYFSEKIYRQFSTVETENMILSDSSLILDQLKTKKYDLIIIGTVHRYFNTFKTLTERYRTAIIVHNLNFSVASSFVLLKSIFSADRIYRLKLFLKEGLLLAGKVYQAAEKLLVLDPALSSGRYLYLPLFYTKGIQRLEDKILTIVIPGGVSQQRRDYRRVFKMIREWENTFRNGSAPAQPIEFVFLGKAPGSSLHDLTDLERSLENISIRYFRERVSRADFEAWMQKADVLWCPVQRKTEFFSQEEQYGTTKMTGNIGDAITYGRPAVFPPGYPSSLGFIVPEEQGLLQQLNHLKQYDFDFEKYYSLKKIRTDLENLLKNLTT</sequence>
<gene>
    <name evidence="1" type="ORF">QE404_002309</name>
</gene>
<protein>
    <recommendedName>
        <fullName evidence="3">Glycosyltransferase family 1 protein</fullName>
    </recommendedName>
</protein>
<organism evidence="1 2">
    <name type="scientific">Chryseobacterium camelliae</name>
    <dbReference type="NCBI Taxonomy" id="1265445"/>
    <lineage>
        <taxon>Bacteria</taxon>
        <taxon>Pseudomonadati</taxon>
        <taxon>Bacteroidota</taxon>
        <taxon>Flavobacteriia</taxon>
        <taxon>Flavobacteriales</taxon>
        <taxon>Weeksellaceae</taxon>
        <taxon>Chryseobacterium group</taxon>
        <taxon>Chryseobacterium</taxon>
    </lineage>
</organism>
<reference evidence="1 2" key="1">
    <citation type="submission" date="2023-07" db="EMBL/GenBank/DDBJ databases">
        <title>Functional and genomic diversity of the sorghum phyllosphere microbiome.</title>
        <authorList>
            <person name="Shade A."/>
        </authorList>
    </citation>
    <scope>NUCLEOTIDE SEQUENCE [LARGE SCALE GENOMIC DNA]</scope>
    <source>
        <strain evidence="1 2">SORGH_AS_1064</strain>
    </source>
</reference>
<evidence type="ECO:0000313" key="1">
    <source>
        <dbReference type="EMBL" id="MDQ1097162.1"/>
    </source>
</evidence>
<dbReference type="RefSeq" id="WP_307450497.1">
    <property type="nucleotide sequence ID" value="NZ_JAUTAL010000001.1"/>
</dbReference>
<keyword evidence="2" id="KW-1185">Reference proteome</keyword>
<evidence type="ECO:0008006" key="3">
    <source>
        <dbReference type="Google" id="ProtNLM"/>
    </source>
</evidence>
<dbReference type="EMBL" id="JAUTAL010000001">
    <property type="protein sequence ID" value="MDQ1097162.1"/>
    <property type="molecule type" value="Genomic_DNA"/>
</dbReference>
<evidence type="ECO:0000313" key="2">
    <source>
        <dbReference type="Proteomes" id="UP001225072"/>
    </source>
</evidence>
<proteinExistence type="predicted"/>
<dbReference type="Proteomes" id="UP001225072">
    <property type="component" value="Unassembled WGS sequence"/>
</dbReference>
<accession>A0ABU0TJC2</accession>